<comment type="similarity">
    <text evidence="5">Belongs to the SRP19 family.</text>
</comment>
<evidence type="ECO:0000313" key="6">
    <source>
        <dbReference type="EMBL" id="HDS11255.1"/>
    </source>
</evidence>
<dbReference type="Gene3D" id="3.30.56.30">
    <property type="entry name" value="Signal recognition particle, SRP19-like subunit"/>
    <property type="match status" value="1"/>
</dbReference>
<gene>
    <name evidence="5" type="primary">srp19</name>
    <name evidence="6" type="ORF">ENO04_06585</name>
</gene>
<dbReference type="InterPro" id="IPR002778">
    <property type="entry name" value="Signal_recog_particle_SRP19"/>
</dbReference>
<dbReference type="InterPro" id="IPR036521">
    <property type="entry name" value="SRP19-like_sf"/>
</dbReference>
<dbReference type="Pfam" id="PF01922">
    <property type="entry name" value="SRP19"/>
    <property type="match status" value="1"/>
</dbReference>
<organism evidence="6">
    <name type="scientific">Fervidicoccus fontis</name>
    <dbReference type="NCBI Taxonomy" id="683846"/>
    <lineage>
        <taxon>Archaea</taxon>
        <taxon>Thermoproteota</taxon>
        <taxon>Thermoprotei</taxon>
        <taxon>Fervidicoccales</taxon>
        <taxon>Fervidicoccaceae</taxon>
        <taxon>Fervidicoccus</taxon>
    </lineage>
</organism>
<evidence type="ECO:0000256" key="5">
    <source>
        <dbReference type="HAMAP-Rule" id="MF_00305"/>
    </source>
</evidence>
<dbReference type="PANTHER" id="PTHR17453">
    <property type="entry name" value="SIGNAL RECOGNITION PARTICLE 19 KD PROTEIN"/>
    <property type="match status" value="1"/>
</dbReference>
<comment type="subunit">
    <text evidence="5">Part of the signal recognition particle protein translocation system, which is composed of SRP and FtsY. Archaeal SRP consists of a 7S RNA molecule of 300 nucleotides and two protein subunits: SRP54 and SRP19.</text>
</comment>
<dbReference type="EMBL" id="DSDY01000196">
    <property type="protein sequence ID" value="HDS11255.1"/>
    <property type="molecule type" value="Genomic_DNA"/>
</dbReference>
<comment type="function">
    <text evidence="5">Involved in targeting and insertion of nascent membrane proteins into the cytoplasmic membrane. Binds directly to 7S RNA and mediates binding of the 54 kDa subunit of the SRP.</text>
</comment>
<keyword evidence="4 5" id="KW-0687">Ribonucleoprotein</keyword>
<dbReference type="GO" id="GO:0006617">
    <property type="term" value="P:SRP-dependent cotranslational protein targeting to membrane, signal sequence recognition"/>
    <property type="evidence" value="ECO:0007669"/>
    <property type="project" value="TreeGrafter"/>
</dbReference>
<keyword evidence="5" id="KW-0694">RNA-binding</keyword>
<keyword evidence="2 5" id="KW-0963">Cytoplasm</keyword>
<proteinExistence type="inferred from homology"/>
<dbReference type="InterPro" id="IPR022938">
    <property type="entry name" value="SRP19_arc-type"/>
</dbReference>
<protein>
    <recommendedName>
        <fullName evidence="5">Signal recognition particle 19 kDa protein</fullName>
        <shortName evidence="5">SRP19</shortName>
    </recommendedName>
</protein>
<dbReference type="SUPFAM" id="SSF69695">
    <property type="entry name" value="SRP19"/>
    <property type="match status" value="1"/>
</dbReference>
<accession>A0A7C1E4S5</accession>
<dbReference type="PANTHER" id="PTHR17453:SF0">
    <property type="entry name" value="SIGNAL RECOGNITION PARTICLE 19 KDA PROTEIN"/>
    <property type="match status" value="1"/>
</dbReference>
<comment type="subcellular location">
    <subcellularLocation>
        <location evidence="1 5">Cytoplasm</location>
    </subcellularLocation>
</comment>
<keyword evidence="3 5" id="KW-0733">Signal recognition particle</keyword>
<reference evidence="6" key="1">
    <citation type="journal article" date="2020" name="mSystems">
        <title>Genome- and Community-Level Interaction Insights into Carbon Utilization and Element Cycling Functions of Hydrothermarchaeota in Hydrothermal Sediment.</title>
        <authorList>
            <person name="Zhou Z."/>
            <person name="Liu Y."/>
            <person name="Xu W."/>
            <person name="Pan J."/>
            <person name="Luo Z.H."/>
            <person name="Li M."/>
        </authorList>
    </citation>
    <scope>NUCLEOTIDE SEQUENCE [LARGE SCALE GENOMIC DNA]</scope>
    <source>
        <strain evidence="6">SpSt-123</strain>
    </source>
</reference>
<dbReference type="GO" id="GO:0008312">
    <property type="term" value="F:7S RNA binding"/>
    <property type="evidence" value="ECO:0007669"/>
    <property type="project" value="UniProtKB-UniRule"/>
</dbReference>
<evidence type="ECO:0000256" key="2">
    <source>
        <dbReference type="ARBA" id="ARBA00022490"/>
    </source>
</evidence>
<comment type="caution">
    <text evidence="6">The sequence shown here is derived from an EMBL/GenBank/DDBJ whole genome shotgun (WGS) entry which is preliminary data.</text>
</comment>
<evidence type="ECO:0000256" key="4">
    <source>
        <dbReference type="ARBA" id="ARBA00023274"/>
    </source>
</evidence>
<dbReference type="AlphaFoldDB" id="A0A7C1E4S5"/>
<evidence type="ECO:0000256" key="1">
    <source>
        <dbReference type="ARBA" id="ARBA00004496"/>
    </source>
</evidence>
<dbReference type="GO" id="GO:0048500">
    <property type="term" value="C:signal recognition particle"/>
    <property type="evidence" value="ECO:0007669"/>
    <property type="project" value="UniProtKB-UniRule"/>
</dbReference>
<name>A0A7C1E4S5_9CREN</name>
<dbReference type="HAMAP" id="MF_00305">
    <property type="entry name" value="SRP19"/>
    <property type="match status" value="1"/>
</dbReference>
<evidence type="ECO:0000256" key="3">
    <source>
        <dbReference type="ARBA" id="ARBA00023135"/>
    </source>
</evidence>
<sequence length="101" mass="11541">MSLREYIGEKIVIWPHNIDCTVSRRKGRKLGLKECVSKPKIDEMVKAAENLGLSPIQEDKSHPKRWFMERGRIVVLKKANKLTILKNIASEVKKLRAMTGG</sequence>